<dbReference type="AlphaFoldDB" id="A0A6G1C986"/>
<sequence length="141" mass="15559">MGFQWINGSDQINRNGRPGLVPTVLTVDERAEVESTRWRRGGHVGLRHTETKVRCQRPNGERRRGHQTIEEEMAKLTITCVTRNHGGERPAERIGGGGFRAAARRGYSCDARGRRRGGRASPSTHEGSGGVGGNWRSSNGW</sequence>
<evidence type="ECO:0000313" key="2">
    <source>
        <dbReference type="EMBL" id="KAF0896772.1"/>
    </source>
</evidence>
<accession>A0A6G1C986</accession>
<evidence type="ECO:0000313" key="3">
    <source>
        <dbReference type="Proteomes" id="UP000479710"/>
    </source>
</evidence>
<name>A0A6G1C986_9ORYZ</name>
<comment type="caution">
    <text evidence="2">The sequence shown here is derived from an EMBL/GenBank/DDBJ whole genome shotgun (WGS) entry which is preliminary data.</text>
</comment>
<reference evidence="2 3" key="1">
    <citation type="submission" date="2019-11" db="EMBL/GenBank/DDBJ databases">
        <title>Whole genome sequence of Oryza granulata.</title>
        <authorList>
            <person name="Li W."/>
        </authorList>
    </citation>
    <scope>NUCLEOTIDE SEQUENCE [LARGE SCALE GENOMIC DNA]</scope>
    <source>
        <strain evidence="3">cv. Menghai</strain>
        <tissue evidence="2">Leaf</tissue>
    </source>
</reference>
<protein>
    <submittedName>
        <fullName evidence="2">Uncharacterized protein</fullName>
    </submittedName>
</protein>
<organism evidence="2 3">
    <name type="scientific">Oryza meyeriana var. granulata</name>
    <dbReference type="NCBI Taxonomy" id="110450"/>
    <lineage>
        <taxon>Eukaryota</taxon>
        <taxon>Viridiplantae</taxon>
        <taxon>Streptophyta</taxon>
        <taxon>Embryophyta</taxon>
        <taxon>Tracheophyta</taxon>
        <taxon>Spermatophyta</taxon>
        <taxon>Magnoliopsida</taxon>
        <taxon>Liliopsida</taxon>
        <taxon>Poales</taxon>
        <taxon>Poaceae</taxon>
        <taxon>BOP clade</taxon>
        <taxon>Oryzoideae</taxon>
        <taxon>Oryzeae</taxon>
        <taxon>Oryzinae</taxon>
        <taxon>Oryza</taxon>
        <taxon>Oryza meyeriana</taxon>
    </lineage>
</organism>
<dbReference type="EMBL" id="SPHZ02000010">
    <property type="protein sequence ID" value="KAF0896772.1"/>
    <property type="molecule type" value="Genomic_DNA"/>
</dbReference>
<evidence type="ECO:0000256" key="1">
    <source>
        <dbReference type="SAM" id="MobiDB-lite"/>
    </source>
</evidence>
<dbReference type="Proteomes" id="UP000479710">
    <property type="component" value="Unassembled WGS sequence"/>
</dbReference>
<proteinExistence type="predicted"/>
<gene>
    <name evidence="2" type="ORF">E2562_027359</name>
</gene>
<feature type="region of interest" description="Disordered" evidence="1">
    <location>
        <begin position="83"/>
        <end position="141"/>
    </location>
</feature>
<keyword evidence="3" id="KW-1185">Reference proteome</keyword>